<gene>
    <name evidence="2" type="ORF">D4L85_03205</name>
</gene>
<proteinExistence type="predicted"/>
<dbReference type="InterPro" id="IPR035923">
    <property type="entry name" value="TT1751-like_sf"/>
</dbReference>
<sequence>MSGLKNILSDFSVKETLDRLAALVSSHGLTVFICIDHAANADEVGLPLRPTEVIIFGNPKAGTVLMQDKQTAGLDLPMKALAWEDENGKVWLTYNEVQWISQRHGLTDKSAVVVKAIEDGMTMVCNAATKKKEL</sequence>
<dbReference type="AlphaFoldDB" id="A0A385SGR0"/>
<keyword evidence="3" id="KW-1185">Reference proteome</keyword>
<reference evidence="3" key="1">
    <citation type="submission" date="2018-09" db="EMBL/GenBank/DDBJ databases">
        <title>Chryseolinea sp. KIS68-18 isolated from soil.</title>
        <authorList>
            <person name="Weon H.-Y."/>
            <person name="Kwon S.-W."/>
            <person name="Lee S.A."/>
        </authorList>
    </citation>
    <scope>NUCLEOTIDE SEQUENCE [LARGE SCALE GENOMIC DNA]</scope>
    <source>
        <strain evidence="3">KIS68-18</strain>
    </source>
</reference>
<evidence type="ECO:0000313" key="2">
    <source>
        <dbReference type="EMBL" id="AYB29651.1"/>
    </source>
</evidence>
<dbReference type="KEGG" id="chk:D4L85_03205"/>
<dbReference type="SUPFAM" id="SSF103247">
    <property type="entry name" value="TT1751-like"/>
    <property type="match status" value="1"/>
</dbReference>
<dbReference type="Proteomes" id="UP000266183">
    <property type="component" value="Chromosome"/>
</dbReference>
<dbReference type="PANTHER" id="PTHR38342:SF2">
    <property type="entry name" value="INNER MEMBRANE OR EXPORTED"/>
    <property type="match status" value="1"/>
</dbReference>
<dbReference type="EMBL" id="CP032382">
    <property type="protein sequence ID" value="AYB29651.1"/>
    <property type="molecule type" value="Genomic_DNA"/>
</dbReference>
<evidence type="ECO:0000259" key="1">
    <source>
        <dbReference type="Pfam" id="PF03625"/>
    </source>
</evidence>
<protein>
    <submittedName>
        <fullName evidence="2">DUF302 domain-containing protein</fullName>
    </submittedName>
</protein>
<accession>A0A385SGR0</accession>
<dbReference type="Gene3D" id="3.30.310.70">
    <property type="entry name" value="TT1751-like domain"/>
    <property type="match status" value="1"/>
</dbReference>
<dbReference type="OrthoDB" id="9799367at2"/>
<feature type="domain" description="DUF302" evidence="1">
    <location>
        <begin position="35"/>
        <end position="95"/>
    </location>
</feature>
<dbReference type="InterPro" id="IPR005180">
    <property type="entry name" value="DUF302"/>
</dbReference>
<organism evidence="2 3">
    <name type="scientific">Chryseolinea soli</name>
    <dbReference type="NCBI Taxonomy" id="2321403"/>
    <lineage>
        <taxon>Bacteria</taxon>
        <taxon>Pseudomonadati</taxon>
        <taxon>Bacteroidota</taxon>
        <taxon>Cytophagia</taxon>
        <taxon>Cytophagales</taxon>
        <taxon>Fulvivirgaceae</taxon>
        <taxon>Chryseolinea</taxon>
    </lineage>
</organism>
<evidence type="ECO:0000313" key="3">
    <source>
        <dbReference type="Proteomes" id="UP000266183"/>
    </source>
</evidence>
<dbReference type="PANTHER" id="PTHR38342">
    <property type="entry name" value="SLR5037 PROTEIN"/>
    <property type="match status" value="1"/>
</dbReference>
<dbReference type="RefSeq" id="WP_119752966.1">
    <property type="nucleotide sequence ID" value="NZ_CP032382.1"/>
</dbReference>
<dbReference type="CDD" id="cd14797">
    <property type="entry name" value="DUF302"/>
    <property type="match status" value="1"/>
</dbReference>
<dbReference type="Pfam" id="PF03625">
    <property type="entry name" value="DUF302"/>
    <property type="match status" value="1"/>
</dbReference>
<name>A0A385SGR0_9BACT</name>